<gene>
    <name evidence="3" type="ORF">DFP76_105146</name>
</gene>
<evidence type="ECO:0000313" key="3">
    <source>
        <dbReference type="EMBL" id="RBO82675.1"/>
    </source>
</evidence>
<feature type="transmembrane region" description="Helical" evidence="1">
    <location>
        <begin position="133"/>
        <end position="154"/>
    </location>
</feature>
<protein>
    <submittedName>
        <fullName evidence="3">Uncharacterized protein</fullName>
    </submittedName>
</protein>
<reference evidence="3 4" key="1">
    <citation type="submission" date="2018-06" db="EMBL/GenBank/DDBJ databases">
        <title>Genomic Encyclopedia of Type Strains, Phase III (KMG-III): the genomes of soil and plant-associated and newly described type strains.</title>
        <authorList>
            <person name="Whitman W."/>
        </authorList>
    </citation>
    <scope>NUCLEOTIDE SEQUENCE [LARGE SCALE GENOMIC DNA]</scope>
    <source>
        <strain evidence="3 4">CECT 7732</strain>
    </source>
</reference>
<feature type="chain" id="PRO_5016909183" evidence="2">
    <location>
        <begin position="22"/>
        <end position="180"/>
    </location>
</feature>
<dbReference type="AlphaFoldDB" id="A0A366CYH1"/>
<evidence type="ECO:0000256" key="1">
    <source>
        <dbReference type="SAM" id="Phobius"/>
    </source>
</evidence>
<dbReference type="EMBL" id="QNRF01000005">
    <property type="protein sequence ID" value="RBO82675.1"/>
    <property type="molecule type" value="Genomic_DNA"/>
</dbReference>
<feature type="transmembrane region" description="Helical" evidence="1">
    <location>
        <begin position="82"/>
        <end position="104"/>
    </location>
</feature>
<keyword evidence="1" id="KW-1133">Transmembrane helix</keyword>
<comment type="caution">
    <text evidence="3">The sequence shown here is derived from an EMBL/GenBank/DDBJ whole genome shotgun (WGS) entry which is preliminary data.</text>
</comment>
<name>A0A366CYH1_9GAMM</name>
<accession>A0A366CYH1</accession>
<dbReference type="Proteomes" id="UP000252086">
    <property type="component" value="Unassembled WGS sequence"/>
</dbReference>
<dbReference type="RefSeq" id="WP_113874632.1">
    <property type="nucleotide sequence ID" value="NZ_QNRF01000005.1"/>
</dbReference>
<keyword evidence="1" id="KW-0472">Membrane</keyword>
<evidence type="ECO:0000256" key="2">
    <source>
        <dbReference type="SAM" id="SignalP"/>
    </source>
</evidence>
<proteinExistence type="predicted"/>
<evidence type="ECO:0000313" key="4">
    <source>
        <dbReference type="Proteomes" id="UP000252086"/>
    </source>
</evidence>
<dbReference type="OrthoDB" id="7065726at2"/>
<sequence>MKGFDLFFLIFLCSFSLTSYASVQDIKDLQADGMKARFQYDIATSNSNSELLAVKENLLREHALHQIQLMKIAETGYRTQHWVTIAIFFIVSTLVLGGFYLSYLQFKSDSVREKGSTGDAKTSIELSKSGIKFSSSVIGLVVLFMSFMFFYLYVKEVYTIKLHPITPVATPDEQNTDTKK</sequence>
<keyword evidence="2" id="KW-0732">Signal</keyword>
<keyword evidence="1" id="KW-0812">Transmembrane</keyword>
<keyword evidence="4" id="KW-1185">Reference proteome</keyword>
<organism evidence="3 4">
    <name type="scientific">Marinomonas aquiplantarum</name>
    <dbReference type="NCBI Taxonomy" id="491951"/>
    <lineage>
        <taxon>Bacteria</taxon>
        <taxon>Pseudomonadati</taxon>
        <taxon>Pseudomonadota</taxon>
        <taxon>Gammaproteobacteria</taxon>
        <taxon>Oceanospirillales</taxon>
        <taxon>Oceanospirillaceae</taxon>
        <taxon>Marinomonas</taxon>
    </lineage>
</organism>
<feature type="signal peptide" evidence="2">
    <location>
        <begin position="1"/>
        <end position="21"/>
    </location>
</feature>